<evidence type="ECO:0000259" key="14">
    <source>
        <dbReference type="PROSITE" id="PS51192"/>
    </source>
</evidence>
<dbReference type="Pfam" id="PF21634">
    <property type="entry name" value="MOV-10_beta-barrel"/>
    <property type="match status" value="1"/>
</dbReference>
<evidence type="ECO:0000256" key="11">
    <source>
        <dbReference type="ARBA" id="ARBA00047984"/>
    </source>
</evidence>
<dbReference type="PANTHER" id="PTHR45418">
    <property type="entry name" value="CANCER/TESTIS ANTIGEN 55"/>
    <property type="match status" value="1"/>
</dbReference>
<dbReference type="Pfam" id="PF13086">
    <property type="entry name" value="AAA_11"/>
    <property type="match status" value="2"/>
</dbReference>
<dbReference type="GO" id="GO:0016787">
    <property type="term" value="F:hydrolase activity"/>
    <property type="evidence" value="ECO:0007669"/>
    <property type="project" value="UniProtKB-KW"/>
</dbReference>
<keyword evidence="15" id="KW-1185">Reference proteome</keyword>
<feature type="compositionally biased region" description="Acidic residues" evidence="13">
    <location>
        <begin position="1971"/>
        <end position="1985"/>
    </location>
</feature>
<feature type="compositionally biased region" description="Polar residues" evidence="13">
    <location>
        <begin position="1375"/>
        <end position="1423"/>
    </location>
</feature>
<evidence type="ECO:0000256" key="5">
    <source>
        <dbReference type="ARBA" id="ARBA00022741"/>
    </source>
</evidence>
<comment type="subcellular location">
    <subcellularLocation>
        <location evidence="1">Cytoplasm</location>
        <location evidence="1">Cytoplasmic ribonucleoprotein granule</location>
    </subcellularLocation>
</comment>
<feature type="region of interest" description="Disordered" evidence="13">
    <location>
        <begin position="680"/>
        <end position="721"/>
    </location>
</feature>
<sequence length="2099" mass="233121">MFSAVFGTVKSLLLTATSKQENSSQSTENKDWKPQEDCAKYAKKCPYEGLEYGQFIDSLHKEDDAKEKSSFRGKVTDLLYGYGLINSNVYFTYNCMVGGQRPLVGDSVDVVAVRDHGMGGWKATRVNLCEDWDRDDQAYRQNPETGTLIGTITKVAQDSGFINETVPFDQDSLVFGYKPCRGDWIQGDLTCDPSTDRTQARNVRPLREQKFSGSVTHLFPGYGHVNGRIYFTFRVCEGGWRPRKGDPVEGRMIESKQSKGNWRAVTMKPDTRSGRLSKLETRDSPFAKCLKEDFKRNKGGITITDSDLGLCLMGSSKSTTVCIRNVGGEAHILTGYSVVCPTGDVSVKFSAVSTTERQPNQASSPSSLVPKETFDNTLPIALPTLTAMFVTLTVAAKQLGKCLCQVTYHFNSFSISRLHTLNVQDQQVMELVPEGYASGGNGSARSKAQKRMTGTREAEFGGCMFPGVRPTRNFDVNVPVKLPQYPVPRDMRTCVLEEGDLVSVCPQLMESLSLENFSRRFSALLHLEEIEMDEGMREFDMDRASMRPRGEFLSLEVPGLAEGRPSVLIGDKIIVMHPNSVRYEGYIHEVLGEAVLLKFHPSFHELYQAEECNVMFTYSRTSLRRCHQACEFAKNLGSQVLFPTKVEAKPPQVSVAFRSRVTSSVTKLICHKPRSIIKLPTSQKVETSTRSPRNNGQWKKETPPRFTKGKASNTSPESDDAKFVTPRIQDVKISHIAGNGQKMAEFINPRLNARQQSAVTRVLQGEGRPLPYIIFGPPGTGKTVTIVEAILQVLIHLPSSRILACTPSNSAADLLTERLHNSGKVNPGDMVRLNAFHRSEENIPQCIRPYSKDGENLAVISHQRIIVCTCITAGSLYQLGLKSGHFSHVFVDEAGQATEPECLIPVGLSIGSEGQIILAGDPMQLGPVLSSHPAKRHGLGQSYLERLILRKVYRRDADKYRDHGCYDPLLVTKLVENYRSHPVLLKLSSKLFYDNELLPRADSKLTHSLTAWEKLPNTNGDCPLLFHGVLGEDTREGNSPSWFNPVEVVQVIRYTQILLSSTSPVINTEDVGIITPYRKQVEKIRLLLASLGVDGIKVGSVEEFQGQERVAMIISTVRSSENLLTFDLRHHLGFLSNPKRFNVSITRAQALTIIVGNPHLLAKDQHWRALIRYCLECGAYTGCQPPALPPEEDDNEEELLDGGQEPDALLLWQQESKMDVGAHSSKDLESHPTEELASQPGSGVTEQGETTEQGEDKCSEIGQAPNGAVATQHLGMDSSHPVGETSARKDKADYQSDIEVNTNRLKPKVQFEVPNMNHLAAEDSSDSRPFETSTPNESEKTLYTSKPSQQEKPGLCSEVEKPCKVSHLADLTNKRVSSVSTENPSNCLQGESFNTNPSVELSSVEQLTDESQSVPSNKTNDGTVPTLYPTSHRKEVHEKLSLEQNVPVGSSEFVPGDTISDAKGSSTHSLSQSYIQVDKKLRVHSSFSFSCSDLEDPKGFTEFLDDNDLNQLKPLSKVQVLRGQKIPSRQSILRSHQDRHLEPTQGLCRVEKSEIHQEDGVEVVLLSDTFSDPEVCDPDKPLTQTNTIPSTKEPLCIRDSVSLSSAKNQPSLMEREQLGISLIPIPSDYAQKTIASPGSKITSDLDSVQICDEGEDPEIWDEEYDTKRVSHQTHGVGHQQDEAAASSEQQSEDIEKWDDYSWEVPPMRGLSFQGCPPLQEPQHTSLKNHLYLKAATSRLQSNLMTDNLGSETSLVDNSTHRCPAAETQLVEPDQDMPSLEGWPQAGMKHQDKMLKNTNIPTMQRTTGTHQYQHNEVINGHAQRQTDYCSTQRMSHSCEPVGGPCGTSPSPFPFGLGRGRGMLSEKLRQAAQSKKPGGKSSPFKNPWKVSAPTYSNSPHKLSSQQQIQVHHQTCDTSPDVIQGRQPEHRGRISPRTGENTKHQTTPGSPQQDAHVNRNRNPEENSYKLGQAESDESGNQEDSDDWSQDNHPPFIYRRPVSSHQKGRKWKYMSQMGSNTPRSDAKRYTKDEDFMGDAKNTVNVRNHEQHKANLCMRTDPRWTGAYPVAQSPEMLEDYDVIIESNGDNSSDCANTPQCVVHP</sequence>
<dbReference type="InterPro" id="IPR027417">
    <property type="entry name" value="P-loop_NTPase"/>
</dbReference>
<feature type="region of interest" description="Disordered" evidence="13">
    <location>
        <begin position="1375"/>
        <end position="1426"/>
    </location>
</feature>
<evidence type="ECO:0000256" key="1">
    <source>
        <dbReference type="ARBA" id="ARBA00004331"/>
    </source>
</evidence>
<evidence type="ECO:0000256" key="3">
    <source>
        <dbReference type="ARBA" id="ARBA00012552"/>
    </source>
</evidence>
<gene>
    <name evidence="16" type="primary">LOC110974032</name>
</gene>
<dbReference type="CDD" id="cd18078">
    <property type="entry name" value="DEXXQc_Mov10L1"/>
    <property type="match status" value="1"/>
</dbReference>
<dbReference type="GO" id="GO:0036464">
    <property type="term" value="C:cytoplasmic ribonucleoprotein granule"/>
    <property type="evidence" value="ECO:0007669"/>
    <property type="project" value="UniProtKB-SubCell"/>
</dbReference>
<evidence type="ECO:0000313" key="16">
    <source>
        <dbReference type="RefSeq" id="XP_022081029.1"/>
    </source>
</evidence>
<feature type="compositionally biased region" description="Low complexity" evidence="13">
    <location>
        <begin position="1872"/>
        <end position="1881"/>
    </location>
</feature>
<feature type="compositionally biased region" description="Polar residues" evidence="13">
    <location>
        <begin position="1941"/>
        <end position="1952"/>
    </location>
</feature>
<dbReference type="CDD" id="cd18808">
    <property type="entry name" value="SF1_C_Upf1"/>
    <property type="match status" value="1"/>
</dbReference>
<keyword evidence="5" id="KW-0547">Nucleotide-binding</keyword>
<dbReference type="KEGG" id="aplc:110974032"/>
<evidence type="ECO:0000256" key="12">
    <source>
        <dbReference type="ARBA" id="ARBA00048432"/>
    </source>
</evidence>
<organism evidence="15 16">
    <name type="scientific">Acanthaster planci</name>
    <name type="common">Crown-of-thorns starfish</name>
    <dbReference type="NCBI Taxonomy" id="133434"/>
    <lineage>
        <taxon>Eukaryota</taxon>
        <taxon>Metazoa</taxon>
        <taxon>Echinodermata</taxon>
        <taxon>Eleutherozoa</taxon>
        <taxon>Asterozoa</taxon>
        <taxon>Asteroidea</taxon>
        <taxon>Valvatacea</taxon>
        <taxon>Valvatida</taxon>
        <taxon>Acanthasteridae</taxon>
        <taxon>Acanthaster</taxon>
    </lineage>
</organism>
<dbReference type="Gene3D" id="3.40.50.300">
    <property type="entry name" value="P-loop containing nucleotide triphosphate hydrolases"/>
    <property type="match status" value="2"/>
</dbReference>
<dbReference type="GO" id="GO:0005524">
    <property type="term" value="F:ATP binding"/>
    <property type="evidence" value="ECO:0007669"/>
    <property type="project" value="UniProtKB-KW"/>
</dbReference>
<dbReference type="EC" id="3.6.4.13" evidence="3"/>
<dbReference type="OrthoDB" id="6513042at2759"/>
<evidence type="ECO:0000256" key="6">
    <source>
        <dbReference type="ARBA" id="ARBA00022801"/>
    </source>
</evidence>
<evidence type="ECO:0000256" key="4">
    <source>
        <dbReference type="ARBA" id="ARBA00022490"/>
    </source>
</evidence>
<feature type="compositionally biased region" description="Polar residues" evidence="13">
    <location>
        <begin position="1891"/>
        <end position="1915"/>
    </location>
</feature>
<dbReference type="SUPFAM" id="SSF52540">
    <property type="entry name" value="P-loop containing nucleoside triphosphate hydrolases"/>
    <property type="match status" value="1"/>
</dbReference>
<reference evidence="16" key="1">
    <citation type="submission" date="2025-08" db="UniProtKB">
        <authorList>
            <consortium name="RefSeq"/>
        </authorList>
    </citation>
    <scope>IDENTIFICATION</scope>
</reference>
<dbReference type="InterPro" id="IPR041679">
    <property type="entry name" value="DNA2/NAM7-like_C"/>
</dbReference>
<comment type="catalytic activity">
    <reaction evidence="11">
        <text>ATP + H2O = ADP + phosphate + H(+)</text>
        <dbReference type="Rhea" id="RHEA:13065"/>
        <dbReference type="ChEBI" id="CHEBI:15377"/>
        <dbReference type="ChEBI" id="CHEBI:15378"/>
        <dbReference type="ChEBI" id="CHEBI:30616"/>
        <dbReference type="ChEBI" id="CHEBI:43474"/>
        <dbReference type="ChEBI" id="CHEBI:456216"/>
        <dbReference type="EC" id="3.6.4.13"/>
    </reaction>
</comment>
<dbReference type="Pfam" id="PF13087">
    <property type="entry name" value="AAA_12"/>
    <property type="match status" value="1"/>
</dbReference>
<comment type="catalytic activity">
    <reaction evidence="12">
        <text>ATP + H2O = ADP + phosphate + H(+)</text>
        <dbReference type="Rhea" id="RHEA:13065"/>
        <dbReference type="ChEBI" id="CHEBI:15377"/>
        <dbReference type="ChEBI" id="CHEBI:15378"/>
        <dbReference type="ChEBI" id="CHEBI:30616"/>
        <dbReference type="ChEBI" id="CHEBI:43474"/>
        <dbReference type="ChEBI" id="CHEBI:456216"/>
        <dbReference type="EC" id="3.6.4.12"/>
    </reaction>
    <physiologicalReaction direction="left-to-right" evidence="12">
        <dbReference type="Rhea" id="RHEA:13066"/>
    </physiologicalReaction>
</comment>
<feature type="region of interest" description="Disordered" evidence="13">
    <location>
        <begin position="1865"/>
        <end position="2023"/>
    </location>
</feature>
<dbReference type="GO" id="GO:0003678">
    <property type="term" value="F:DNA helicase activity"/>
    <property type="evidence" value="ECO:0007669"/>
    <property type="project" value="UniProtKB-EC"/>
</dbReference>
<dbReference type="InterPro" id="IPR041677">
    <property type="entry name" value="DNA2/NAM7_AAA_11"/>
</dbReference>
<dbReference type="PANTHER" id="PTHR45418:SF1">
    <property type="entry name" value="CANCER_TESTIS ANTIGEN 55"/>
    <property type="match status" value="1"/>
</dbReference>
<name>A0A8B7XJQ5_ACAPL</name>
<feature type="domain" description="Helicase ATP-binding" evidence="14">
    <location>
        <begin position="763"/>
        <end position="909"/>
    </location>
</feature>
<dbReference type="InterPro" id="IPR014001">
    <property type="entry name" value="Helicase_ATP-bd"/>
</dbReference>
<evidence type="ECO:0000256" key="13">
    <source>
        <dbReference type="SAM" id="MobiDB-lite"/>
    </source>
</evidence>
<feature type="region of interest" description="Disordered" evidence="13">
    <location>
        <begin position="1220"/>
        <end position="1301"/>
    </location>
</feature>
<evidence type="ECO:0000256" key="8">
    <source>
        <dbReference type="ARBA" id="ARBA00022840"/>
    </source>
</evidence>
<dbReference type="InterPro" id="IPR025223">
    <property type="entry name" value="S1-like_RNA-bd_dom"/>
</dbReference>
<keyword evidence="9" id="KW-0694">RNA-binding</keyword>
<keyword evidence="10" id="KW-0943">RNA-mediated gene silencing</keyword>
<dbReference type="GeneID" id="110974032"/>
<dbReference type="OMA" id="NSTHRCP"/>
<dbReference type="FunFam" id="3.40.50.300:FF:000608">
    <property type="entry name" value="Mov10 RISC complex RNA helicase"/>
    <property type="match status" value="1"/>
</dbReference>
<feature type="region of interest" description="Disordered" evidence="13">
    <location>
        <begin position="1668"/>
        <end position="1695"/>
    </location>
</feature>
<dbReference type="GO" id="GO:0003724">
    <property type="term" value="F:RNA helicase activity"/>
    <property type="evidence" value="ECO:0007669"/>
    <property type="project" value="UniProtKB-EC"/>
</dbReference>
<dbReference type="Proteomes" id="UP000694845">
    <property type="component" value="Unplaced"/>
</dbReference>
<dbReference type="InterPro" id="IPR047187">
    <property type="entry name" value="SF1_C_Upf1"/>
</dbReference>
<keyword evidence="6" id="KW-0378">Hydrolase</keyword>
<keyword evidence="7" id="KW-0347">Helicase</keyword>
<keyword evidence="4" id="KW-0963">Cytoplasm</keyword>
<evidence type="ECO:0000313" key="15">
    <source>
        <dbReference type="Proteomes" id="UP000694845"/>
    </source>
</evidence>
<protein>
    <recommendedName>
        <fullName evidence="3">RNA helicase</fullName>
        <ecNumber evidence="3">3.6.4.13</ecNumber>
    </recommendedName>
</protein>
<dbReference type="GO" id="GO:0003723">
    <property type="term" value="F:RNA binding"/>
    <property type="evidence" value="ECO:0007669"/>
    <property type="project" value="UniProtKB-KW"/>
</dbReference>
<dbReference type="Pfam" id="PF14444">
    <property type="entry name" value="S1-like"/>
    <property type="match status" value="1"/>
</dbReference>
<evidence type="ECO:0000256" key="7">
    <source>
        <dbReference type="ARBA" id="ARBA00022806"/>
    </source>
</evidence>
<feature type="region of interest" description="Disordered" evidence="13">
    <location>
        <begin position="1315"/>
        <end position="1357"/>
    </location>
</feature>
<evidence type="ECO:0000256" key="10">
    <source>
        <dbReference type="ARBA" id="ARBA00023158"/>
    </source>
</evidence>
<dbReference type="RefSeq" id="XP_022081029.1">
    <property type="nucleotide sequence ID" value="XM_022225337.1"/>
</dbReference>
<accession>A0A8B7XJQ5</accession>
<dbReference type="PROSITE" id="PS51192">
    <property type="entry name" value="HELICASE_ATP_BIND_1"/>
    <property type="match status" value="1"/>
</dbReference>
<feature type="compositionally biased region" description="Polar residues" evidence="13">
    <location>
        <begin position="1330"/>
        <end position="1351"/>
    </location>
</feature>
<proteinExistence type="inferred from homology"/>
<evidence type="ECO:0000256" key="2">
    <source>
        <dbReference type="ARBA" id="ARBA00005601"/>
    </source>
</evidence>
<dbReference type="InterPro" id="IPR049080">
    <property type="entry name" value="MOV-10-like_beta-barrel"/>
</dbReference>
<evidence type="ECO:0000256" key="9">
    <source>
        <dbReference type="ARBA" id="ARBA00022884"/>
    </source>
</evidence>
<feature type="compositionally biased region" description="Polar residues" evidence="13">
    <location>
        <begin position="680"/>
        <end position="697"/>
    </location>
</feature>
<dbReference type="GO" id="GO:0031047">
    <property type="term" value="P:regulatory ncRNA-mediated gene silencing"/>
    <property type="evidence" value="ECO:0007669"/>
    <property type="project" value="UniProtKB-KW"/>
</dbReference>
<keyword evidence="8" id="KW-0067">ATP-binding</keyword>
<feature type="compositionally biased region" description="Basic and acidic residues" evidence="13">
    <location>
        <begin position="1220"/>
        <end position="1234"/>
    </location>
</feature>
<comment type="similarity">
    <text evidence="2">Belongs to the DNA2/NAM7 helicase family. SDE3 subfamily.</text>
</comment>